<evidence type="ECO:0000313" key="2">
    <source>
        <dbReference type="Proteomes" id="UP001589810"/>
    </source>
</evidence>
<reference evidence="1 2" key="1">
    <citation type="submission" date="2024-09" db="EMBL/GenBank/DDBJ databases">
        <authorList>
            <person name="Sun Q."/>
            <person name="Mori K."/>
        </authorList>
    </citation>
    <scope>NUCLEOTIDE SEQUENCE [LARGE SCALE GENOMIC DNA]</scope>
    <source>
        <strain evidence="1 2">TBRC 1432</strain>
    </source>
</reference>
<sequence length="336" mass="35219">MGFAVAVVVLLGVVPFVLFTFIDDNTDSGLPAKAADYVGNDPGMPTTGARNFSNGLGALVGPHFALRFTTVEVSRTASYQYEAAPGYEFLLLTIDPATLADAPGPDDDVTAAIMVDGAGHKTSVAAIQRGSGLVVSVATGHTALLKITDTGRTQTLDLRTGKRASDEIQGYYPERALNLSPDTYAQSGKTSSGGCRRQTTMSIDFIGGGTGTAVLPWGPDVGWAKPGRAWLPINYTMLTNPVSVPDYDTLFDLPPACAVDLNFQLDPKQTFAVEFDGGTAAPVKVTDQLLLFDVPVTMTGGTLVIHPAGTFNDGSTHPVVWSEPPPDGRITLAAAK</sequence>
<accession>A0ABV6MQZ8</accession>
<dbReference type="RefSeq" id="WP_273941155.1">
    <property type="nucleotide sequence ID" value="NZ_CP097263.1"/>
</dbReference>
<evidence type="ECO:0000313" key="1">
    <source>
        <dbReference type="EMBL" id="MFC0542739.1"/>
    </source>
</evidence>
<dbReference type="Proteomes" id="UP001589810">
    <property type="component" value="Unassembled WGS sequence"/>
</dbReference>
<keyword evidence="2" id="KW-1185">Reference proteome</keyword>
<comment type="caution">
    <text evidence="1">The sequence shown here is derived from an EMBL/GenBank/DDBJ whole genome shotgun (WGS) entry which is preliminary data.</text>
</comment>
<organism evidence="1 2">
    <name type="scientific">Kutzneria chonburiensis</name>
    <dbReference type="NCBI Taxonomy" id="1483604"/>
    <lineage>
        <taxon>Bacteria</taxon>
        <taxon>Bacillati</taxon>
        <taxon>Actinomycetota</taxon>
        <taxon>Actinomycetes</taxon>
        <taxon>Pseudonocardiales</taxon>
        <taxon>Pseudonocardiaceae</taxon>
        <taxon>Kutzneria</taxon>
    </lineage>
</organism>
<proteinExistence type="predicted"/>
<protein>
    <recommendedName>
        <fullName evidence="3">Secreted protein</fullName>
    </recommendedName>
</protein>
<evidence type="ECO:0008006" key="3">
    <source>
        <dbReference type="Google" id="ProtNLM"/>
    </source>
</evidence>
<name>A0ABV6MQZ8_9PSEU</name>
<dbReference type="EMBL" id="JBHLUD010000004">
    <property type="protein sequence ID" value="MFC0542739.1"/>
    <property type="molecule type" value="Genomic_DNA"/>
</dbReference>
<gene>
    <name evidence="1" type="ORF">ACFFH7_14675</name>
</gene>